<evidence type="ECO:0000256" key="7">
    <source>
        <dbReference type="HAMAP-Rule" id="MF_00147"/>
    </source>
</evidence>
<evidence type="ECO:0000256" key="8">
    <source>
        <dbReference type="RuleBase" id="RU363013"/>
    </source>
</evidence>
<evidence type="ECO:0000256" key="5">
    <source>
        <dbReference type="ARBA" id="ARBA00023152"/>
    </source>
</evidence>
<comment type="pathway">
    <text evidence="1">Carbohydrate metabolism; erythritol degradation.</text>
</comment>
<dbReference type="InterPro" id="IPR000652">
    <property type="entry name" value="Triosephosphate_isomerase"/>
</dbReference>
<accession>A0ABW9VK20</accession>
<comment type="subcellular location">
    <subcellularLocation>
        <location evidence="7 8">Cytoplasm</location>
    </subcellularLocation>
</comment>
<comment type="function">
    <text evidence="7">Involved in the gluconeogenesis. Catalyzes stereospecifically the conversion of dihydroxyacetone phosphate (DHAP) to D-glyceraldehyde-3-phosphate (G3P).</text>
</comment>
<dbReference type="PROSITE" id="PS00171">
    <property type="entry name" value="TIM_1"/>
    <property type="match status" value="1"/>
</dbReference>
<dbReference type="GO" id="GO:0004807">
    <property type="term" value="F:triose-phosphate isomerase activity"/>
    <property type="evidence" value="ECO:0007669"/>
    <property type="project" value="UniProtKB-EC"/>
</dbReference>
<dbReference type="NCBIfam" id="TIGR00419">
    <property type="entry name" value="tim"/>
    <property type="match status" value="1"/>
</dbReference>
<protein>
    <recommendedName>
        <fullName evidence="7 8">Triosephosphate isomerase</fullName>
        <shortName evidence="7">TIM</shortName>
        <shortName evidence="7">TPI</shortName>
        <ecNumber evidence="7 8">5.3.1.1</ecNumber>
    </recommendedName>
    <alternativeName>
        <fullName evidence="7">Triose-phosphate isomerase</fullName>
    </alternativeName>
</protein>
<dbReference type="SUPFAM" id="SSF51351">
    <property type="entry name" value="Triosephosphate isomerase (TIM)"/>
    <property type="match status" value="1"/>
</dbReference>
<evidence type="ECO:0000256" key="4">
    <source>
        <dbReference type="ARBA" id="ARBA00022490"/>
    </source>
</evidence>
<feature type="binding site" evidence="7">
    <location>
        <position position="171"/>
    </location>
    <ligand>
        <name>substrate</name>
    </ligand>
</feature>
<dbReference type="InterPro" id="IPR013785">
    <property type="entry name" value="Aldolase_TIM"/>
</dbReference>
<evidence type="ECO:0000256" key="3">
    <source>
        <dbReference type="ARBA" id="ARBA00022432"/>
    </source>
</evidence>
<comment type="pathway">
    <text evidence="7 8">Carbohydrate degradation; glycolysis; D-glyceraldehyde 3-phosphate from glycerone phosphate: step 1/1.</text>
</comment>
<keyword evidence="10" id="KW-1185">Reference proteome</keyword>
<dbReference type="PANTHER" id="PTHR21139:SF42">
    <property type="entry name" value="TRIOSEPHOSPHATE ISOMERASE"/>
    <property type="match status" value="1"/>
</dbReference>
<dbReference type="Pfam" id="PF00121">
    <property type="entry name" value="TIM"/>
    <property type="match status" value="1"/>
</dbReference>
<gene>
    <name evidence="7" type="primary">tpiA</name>
    <name evidence="9" type="ORF">GTP27_01325</name>
</gene>
<evidence type="ECO:0000313" key="10">
    <source>
        <dbReference type="Proteomes" id="UP000478090"/>
    </source>
</evidence>
<dbReference type="Gene3D" id="3.20.20.70">
    <property type="entry name" value="Aldolase class I"/>
    <property type="match status" value="1"/>
</dbReference>
<dbReference type="EMBL" id="WWCM01000001">
    <property type="protein sequence ID" value="MYM37967.1"/>
    <property type="molecule type" value="Genomic_DNA"/>
</dbReference>
<proteinExistence type="inferred from homology"/>
<dbReference type="HAMAP" id="MF_00147_B">
    <property type="entry name" value="TIM_B"/>
    <property type="match status" value="1"/>
</dbReference>
<dbReference type="Proteomes" id="UP000478090">
    <property type="component" value="Unassembled WGS sequence"/>
</dbReference>
<dbReference type="PANTHER" id="PTHR21139">
    <property type="entry name" value="TRIOSEPHOSPHATE ISOMERASE"/>
    <property type="match status" value="1"/>
</dbReference>
<keyword evidence="6 7" id="KW-0413">Isomerase</keyword>
<dbReference type="InterPro" id="IPR022896">
    <property type="entry name" value="TrioseP_Isoase_bac/euk"/>
</dbReference>
<comment type="caution">
    <text evidence="9">The sequence shown here is derived from an EMBL/GenBank/DDBJ whole genome shotgun (WGS) entry which is preliminary data.</text>
</comment>
<feature type="binding site" evidence="7">
    <location>
        <position position="207"/>
    </location>
    <ligand>
        <name>substrate</name>
    </ligand>
</feature>
<comment type="catalytic activity">
    <reaction evidence="7 8">
        <text>D-glyceraldehyde 3-phosphate = dihydroxyacetone phosphate</text>
        <dbReference type="Rhea" id="RHEA:18585"/>
        <dbReference type="ChEBI" id="CHEBI:57642"/>
        <dbReference type="ChEBI" id="CHEBI:59776"/>
        <dbReference type="EC" id="5.3.1.1"/>
    </reaction>
</comment>
<comment type="similarity">
    <text evidence="2 7 8">Belongs to the triosephosphate isomerase family.</text>
</comment>
<organism evidence="9 10">
    <name type="scientific">Duganella qianjiadongensis</name>
    <dbReference type="NCBI Taxonomy" id="2692176"/>
    <lineage>
        <taxon>Bacteria</taxon>
        <taxon>Pseudomonadati</taxon>
        <taxon>Pseudomonadota</taxon>
        <taxon>Betaproteobacteria</taxon>
        <taxon>Burkholderiales</taxon>
        <taxon>Oxalobacteraceae</taxon>
        <taxon>Telluria group</taxon>
        <taxon>Duganella</taxon>
    </lineage>
</organism>
<comment type="pathway">
    <text evidence="7 8">Carbohydrate biosynthesis; gluconeogenesis.</text>
</comment>
<dbReference type="CDD" id="cd00311">
    <property type="entry name" value="TIM"/>
    <property type="match status" value="1"/>
</dbReference>
<dbReference type="InterPro" id="IPR020861">
    <property type="entry name" value="Triosephosphate_isomerase_AS"/>
</dbReference>
<keyword evidence="5 7" id="KW-0324">Glycolysis</keyword>
<evidence type="ECO:0000256" key="6">
    <source>
        <dbReference type="ARBA" id="ARBA00023235"/>
    </source>
</evidence>
<feature type="binding site" evidence="7">
    <location>
        <begin position="228"/>
        <end position="229"/>
    </location>
    <ligand>
        <name>substrate</name>
    </ligand>
</feature>
<dbReference type="PROSITE" id="PS51440">
    <property type="entry name" value="TIM_2"/>
    <property type="match status" value="1"/>
</dbReference>
<keyword evidence="4 7" id="KW-0963">Cytoplasm</keyword>
<evidence type="ECO:0000256" key="1">
    <source>
        <dbReference type="ARBA" id="ARBA00004939"/>
    </source>
</evidence>
<feature type="active site" description="Electrophile" evidence="7">
    <location>
        <position position="93"/>
    </location>
</feature>
<dbReference type="InterPro" id="IPR035990">
    <property type="entry name" value="TIM_sf"/>
</dbReference>
<dbReference type="RefSeq" id="WP_161037388.1">
    <property type="nucleotide sequence ID" value="NZ_WWCM01000001.1"/>
</dbReference>
<name>A0ABW9VK20_9BURK</name>
<feature type="binding site" evidence="7">
    <location>
        <begin position="9"/>
        <end position="11"/>
    </location>
    <ligand>
        <name>substrate</name>
    </ligand>
</feature>
<comment type="subunit">
    <text evidence="7 8">Homodimer.</text>
</comment>
<evidence type="ECO:0000256" key="2">
    <source>
        <dbReference type="ARBA" id="ARBA00007422"/>
    </source>
</evidence>
<dbReference type="EC" id="5.3.1.1" evidence="7 8"/>
<reference evidence="9 10" key="1">
    <citation type="submission" date="2019-12" db="EMBL/GenBank/DDBJ databases">
        <title>Novel species isolated from a subtropical stream in China.</title>
        <authorList>
            <person name="Lu H."/>
        </authorList>
    </citation>
    <scope>NUCLEOTIDE SEQUENCE [LARGE SCALE GENOMIC DNA]</scope>
    <source>
        <strain evidence="9 10">CY13W</strain>
    </source>
</reference>
<keyword evidence="3 7" id="KW-0312">Gluconeogenesis</keyword>
<evidence type="ECO:0000313" key="9">
    <source>
        <dbReference type="EMBL" id="MYM37967.1"/>
    </source>
</evidence>
<sequence>MSQKLIVGNWKMHGSRASVQSILAQLKAAQTSRHTLVVCPPYPYLAMCAAALEDSPIAVGAQDVAASTHGAQTGAVSAEMLADNGCRYVIVGHSERRLAHSESDAMIAEKIVRSLSVDLRPIVCIGESYPQRQAGLTETILFRQLGTLTQKLSPEQLSRVAIAYEPVWAIGSGKAAPKNDILHAHRCIRQYLNAYGSHSNTLLYGGSVNPQNAEELLSIAHVNGLLVGGASLNGEHLLCIANTCV</sequence>
<feature type="active site" description="Proton acceptor" evidence="7">
    <location>
        <position position="165"/>
    </location>
</feature>